<accession>A0A2A2SF60</accession>
<protein>
    <recommendedName>
        <fullName evidence="2">DUF4142 domain-containing protein</fullName>
    </recommendedName>
</protein>
<evidence type="ECO:0000259" key="2">
    <source>
        <dbReference type="Pfam" id="PF13628"/>
    </source>
</evidence>
<sequence length="200" mass="21246">MKALLASAAALALLAGCAQTTTDSSTTAAAAVDPSSPLSAPGFMAMAASSDQFEIQSSQMALQMSQNPQVRAYAQTMIDHHTRTTAELTQLASANNLTPPPPTLMPNHQALLDQLRTAQPGQFDAAYKQAQITSHQEALTLMQNYASQGDLPPFRQFASNTSPIIQQHLAQAQTLPDMAMMQQQPAPAYTPPPSRAGERG</sequence>
<feature type="signal peptide" evidence="1">
    <location>
        <begin position="1"/>
        <end position="20"/>
    </location>
</feature>
<dbReference type="OrthoDB" id="8005547at2"/>
<keyword evidence="1" id="KW-0732">Signal</keyword>
<dbReference type="Proteomes" id="UP000218151">
    <property type="component" value="Unassembled WGS sequence"/>
</dbReference>
<dbReference type="Pfam" id="PF13628">
    <property type="entry name" value="DUF4142"/>
    <property type="match status" value="1"/>
</dbReference>
<dbReference type="PROSITE" id="PS51257">
    <property type="entry name" value="PROKAR_LIPOPROTEIN"/>
    <property type="match status" value="1"/>
</dbReference>
<dbReference type="RefSeq" id="WP_095998130.1">
    <property type="nucleotide sequence ID" value="NZ_NSLI01000003.1"/>
</dbReference>
<gene>
    <name evidence="3" type="ORF">CKY28_09755</name>
</gene>
<feature type="chain" id="PRO_5012019614" description="DUF4142 domain-containing protein" evidence="1">
    <location>
        <begin position="21"/>
        <end position="200"/>
    </location>
</feature>
<name>A0A2A2SF60_9SPHN</name>
<reference evidence="4" key="1">
    <citation type="submission" date="2017-09" db="EMBL/GenBank/DDBJ databases">
        <authorList>
            <person name="Feng G."/>
            <person name="Zhu H."/>
        </authorList>
    </citation>
    <scope>NUCLEOTIDE SEQUENCE [LARGE SCALE GENOMIC DNA]</scope>
    <source>
        <strain evidence="4">1PNM-20</strain>
    </source>
</reference>
<keyword evidence="4" id="KW-1185">Reference proteome</keyword>
<dbReference type="AlphaFoldDB" id="A0A2A2SF60"/>
<dbReference type="EMBL" id="NSLI01000003">
    <property type="protein sequence ID" value="PAX07887.1"/>
    <property type="molecule type" value="Genomic_DNA"/>
</dbReference>
<dbReference type="PANTHER" id="PTHR38593:SF1">
    <property type="entry name" value="BLR2558 PROTEIN"/>
    <property type="match status" value="1"/>
</dbReference>
<evidence type="ECO:0000256" key="1">
    <source>
        <dbReference type="SAM" id="SignalP"/>
    </source>
</evidence>
<feature type="domain" description="DUF4142" evidence="2">
    <location>
        <begin position="41"/>
        <end position="175"/>
    </location>
</feature>
<dbReference type="InterPro" id="IPR012347">
    <property type="entry name" value="Ferritin-like"/>
</dbReference>
<dbReference type="Gene3D" id="1.20.1260.10">
    <property type="match status" value="1"/>
</dbReference>
<proteinExistence type="predicted"/>
<evidence type="ECO:0000313" key="3">
    <source>
        <dbReference type="EMBL" id="PAX07887.1"/>
    </source>
</evidence>
<organism evidence="3 4">
    <name type="scientific">Sphingomonas lenta</name>
    <dbReference type="NCBI Taxonomy" id="1141887"/>
    <lineage>
        <taxon>Bacteria</taxon>
        <taxon>Pseudomonadati</taxon>
        <taxon>Pseudomonadota</taxon>
        <taxon>Alphaproteobacteria</taxon>
        <taxon>Sphingomonadales</taxon>
        <taxon>Sphingomonadaceae</taxon>
        <taxon>Sphingomonas</taxon>
    </lineage>
</organism>
<evidence type="ECO:0000313" key="4">
    <source>
        <dbReference type="Proteomes" id="UP000218151"/>
    </source>
</evidence>
<dbReference type="PANTHER" id="PTHR38593">
    <property type="entry name" value="BLR2558 PROTEIN"/>
    <property type="match status" value="1"/>
</dbReference>
<dbReference type="InterPro" id="IPR025419">
    <property type="entry name" value="DUF4142"/>
</dbReference>
<comment type="caution">
    <text evidence="3">The sequence shown here is derived from an EMBL/GenBank/DDBJ whole genome shotgun (WGS) entry which is preliminary data.</text>
</comment>